<reference evidence="1 2" key="1">
    <citation type="submission" date="2015-01" db="EMBL/GenBank/DDBJ databases">
        <title>Vibrio sp. C94 JCM 19241 whole genome shotgun sequence.</title>
        <authorList>
            <person name="Sawabe T."/>
            <person name="Meirelles P."/>
            <person name="Feng G."/>
            <person name="Sayaka M."/>
            <person name="Hattori M."/>
            <person name="Ohkuma M."/>
        </authorList>
    </citation>
    <scope>NUCLEOTIDE SEQUENCE [LARGE SCALE GENOMIC DNA]</scope>
    <source>
        <strain evidence="2">JCM 19241</strain>
    </source>
</reference>
<sequence>MDGQQQRNSVGGDTTAALIRKARQDKDIKALVLRVDSRVVVPSPPR</sequence>
<proteinExistence type="predicted"/>
<name>A0A0B8QE85_9VIBR</name>
<dbReference type="EMBL" id="BBSC01000001">
    <property type="protein sequence ID" value="GAM73498.1"/>
    <property type="molecule type" value="Genomic_DNA"/>
</dbReference>
<dbReference type="AlphaFoldDB" id="A0A0B8QE85"/>
<accession>A0A0B8QE85</accession>
<protein>
    <submittedName>
        <fullName evidence="1">Uncharacterized protein</fullName>
    </submittedName>
</protein>
<dbReference type="STRING" id="1481914.JCM19241_2953"/>
<dbReference type="Proteomes" id="UP000031666">
    <property type="component" value="Unassembled WGS sequence"/>
</dbReference>
<gene>
    <name evidence="1" type="ORF">JCM19241_2953</name>
</gene>
<evidence type="ECO:0000313" key="1">
    <source>
        <dbReference type="EMBL" id="GAM73498.1"/>
    </source>
</evidence>
<comment type="caution">
    <text evidence="1">The sequence shown here is derived from an EMBL/GenBank/DDBJ whole genome shotgun (WGS) entry which is preliminary data.</text>
</comment>
<reference evidence="1 2" key="2">
    <citation type="submission" date="2015-01" db="EMBL/GenBank/DDBJ databases">
        <authorList>
            <consortium name="NBRP consortium"/>
            <person name="Sawabe T."/>
            <person name="Meirelles P."/>
            <person name="Feng G."/>
            <person name="Sayaka M."/>
            <person name="Hattori M."/>
            <person name="Ohkuma M."/>
        </authorList>
    </citation>
    <scope>NUCLEOTIDE SEQUENCE [LARGE SCALE GENOMIC DNA]</scope>
    <source>
        <strain evidence="2">JCM 19241</strain>
    </source>
</reference>
<organism evidence="1 2">
    <name type="scientific">Vibrio ishigakensis</name>
    <dbReference type="NCBI Taxonomy" id="1481914"/>
    <lineage>
        <taxon>Bacteria</taxon>
        <taxon>Pseudomonadati</taxon>
        <taxon>Pseudomonadota</taxon>
        <taxon>Gammaproteobacteria</taxon>
        <taxon>Vibrionales</taxon>
        <taxon>Vibrionaceae</taxon>
        <taxon>Vibrio</taxon>
    </lineage>
</organism>
<evidence type="ECO:0000313" key="2">
    <source>
        <dbReference type="Proteomes" id="UP000031666"/>
    </source>
</evidence>
<dbReference type="Gene3D" id="3.90.226.10">
    <property type="entry name" value="2-enoyl-CoA Hydratase, Chain A, domain 1"/>
    <property type="match status" value="1"/>
</dbReference>